<evidence type="ECO:0000256" key="5">
    <source>
        <dbReference type="ARBA" id="ARBA00022448"/>
    </source>
</evidence>
<evidence type="ECO:0000256" key="8">
    <source>
        <dbReference type="ARBA" id="ARBA00022982"/>
    </source>
</evidence>
<dbReference type="GO" id="GO:0009486">
    <property type="term" value="F:cytochrome bo3 ubiquinol oxidase activity"/>
    <property type="evidence" value="ECO:0007669"/>
    <property type="project" value="InterPro"/>
</dbReference>
<dbReference type="RefSeq" id="WP_120273601.1">
    <property type="nucleotide sequence ID" value="NZ_RAPN01000001.1"/>
</dbReference>
<dbReference type="InterPro" id="IPR033946">
    <property type="entry name" value="Ubiquinol_oxase_su3_dom"/>
</dbReference>
<keyword evidence="9 18" id="KW-1133">Transmembrane helix</keyword>
<evidence type="ECO:0000256" key="15">
    <source>
        <dbReference type="ARBA" id="ARBA00032189"/>
    </source>
</evidence>
<evidence type="ECO:0000256" key="9">
    <source>
        <dbReference type="ARBA" id="ARBA00022989"/>
    </source>
</evidence>
<evidence type="ECO:0000256" key="7">
    <source>
        <dbReference type="ARBA" id="ARBA00022692"/>
    </source>
</evidence>
<dbReference type="AlphaFoldDB" id="A0A419WA85"/>
<feature type="transmembrane region" description="Helical" evidence="18">
    <location>
        <begin position="182"/>
        <end position="202"/>
    </location>
</feature>
<dbReference type="InterPro" id="IPR035973">
    <property type="entry name" value="Cyt_c_oxidase_su3-like_sf"/>
</dbReference>
<evidence type="ECO:0000256" key="2">
    <source>
        <dbReference type="ARBA" id="ARBA00010581"/>
    </source>
</evidence>
<evidence type="ECO:0000313" key="20">
    <source>
        <dbReference type="EMBL" id="RKD92385.1"/>
    </source>
</evidence>
<dbReference type="Proteomes" id="UP000283387">
    <property type="component" value="Unassembled WGS sequence"/>
</dbReference>
<keyword evidence="21" id="KW-1185">Reference proteome</keyword>
<feature type="transmembrane region" description="Helical" evidence="18">
    <location>
        <begin position="29"/>
        <end position="51"/>
    </location>
</feature>
<evidence type="ECO:0000256" key="17">
    <source>
        <dbReference type="RuleBase" id="RU003376"/>
    </source>
</evidence>
<evidence type="ECO:0000256" key="14">
    <source>
        <dbReference type="ARBA" id="ARBA00031884"/>
    </source>
</evidence>
<dbReference type="NCBIfam" id="TIGR02842">
    <property type="entry name" value="CyoC"/>
    <property type="match status" value="1"/>
</dbReference>
<keyword evidence="8" id="KW-0249">Electron transport</keyword>
<evidence type="ECO:0000256" key="13">
    <source>
        <dbReference type="ARBA" id="ARBA00030072"/>
    </source>
</evidence>
<proteinExistence type="inferred from homology"/>
<comment type="subcellular location">
    <subcellularLocation>
        <location evidence="1 17">Cell membrane</location>
        <topology evidence="1 17">Multi-pass membrane protein</topology>
    </subcellularLocation>
</comment>
<dbReference type="GO" id="GO:0004129">
    <property type="term" value="F:cytochrome-c oxidase activity"/>
    <property type="evidence" value="ECO:0007669"/>
    <property type="project" value="InterPro"/>
</dbReference>
<dbReference type="InterPro" id="IPR013833">
    <property type="entry name" value="Cyt_c_oxidase_su3_a-hlx"/>
</dbReference>
<dbReference type="InterPro" id="IPR014206">
    <property type="entry name" value="Cyt_c_ubiqinol_oxidase_su3"/>
</dbReference>
<comment type="similarity">
    <text evidence="2 17">Belongs to the cytochrome c oxidase subunit 3 family.</text>
</comment>
<evidence type="ECO:0000256" key="16">
    <source>
        <dbReference type="ARBA" id="ARBA00032717"/>
    </source>
</evidence>
<dbReference type="PANTHER" id="PTHR11403">
    <property type="entry name" value="CYTOCHROME C OXIDASE SUBUNIT III"/>
    <property type="match status" value="1"/>
</dbReference>
<keyword evidence="5" id="KW-0813">Transport</keyword>
<comment type="caution">
    <text evidence="20">The sequence shown here is derived from an EMBL/GenBank/DDBJ whole genome shotgun (WGS) entry which is preliminary data.</text>
</comment>
<dbReference type="Gene3D" id="1.20.120.80">
    <property type="entry name" value="Cytochrome c oxidase, subunit III, four-helix bundle"/>
    <property type="match status" value="1"/>
</dbReference>
<evidence type="ECO:0000313" key="21">
    <source>
        <dbReference type="Proteomes" id="UP000283387"/>
    </source>
</evidence>
<dbReference type="CDD" id="cd02863">
    <property type="entry name" value="Ubiquinol_oxidase_III"/>
    <property type="match status" value="1"/>
</dbReference>
<evidence type="ECO:0000256" key="1">
    <source>
        <dbReference type="ARBA" id="ARBA00004651"/>
    </source>
</evidence>
<name>A0A419WA85_9BACT</name>
<dbReference type="SUPFAM" id="SSF81452">
    <property type="entry name" value="Cytochrome c oxidase subunit III-like"/>
    <property type="match status" value="1"/>
</dbReference>
<dbReference type="InterPro" id="IPR000298">
    <property type="entry name" value="Cyt_c_oxidase-like_su3"/>
</dbReference>
<dbReference type="InterPro" id="IPR024791">
    <property type="entry name" value="Cyt_c/ubiquinol_Oxase_su3"/>
</dbReference>
<feature type="transmembrane region" description="Helical" evidence="18">
    <location>
        <begin position="138"/>
        <end position="162"/>
    </location>
</feature>
<dbReference type="GO" id="GO:0019646">
    <property type="term" value="P:aerobic electron transport chain"/>
    <property type="evidence" value="ECO:0007669"/>
    <property type="project" value="InterPro"/>
</dbReference>
<organism evidence="20 21">
    <name type="scientific">Mangrovibacterium diazotrophicum</name>
    <dbReference type="NCBI Taxonomy" id="1261403"/>
    <lineage>
        <taxon>Bacteria</taxon>
        <taxon>Pseudomonadati</taxon>
        <taxon>Bacteroidota</taxon>
        <taxon>Bacteroidia</taxon>
        <taxon>Marinilabiliales</taxon>
        <taxon>Prolixibacteraceae</taxon>
        <taxon>Mangrovibacterium</taxon>
    </lineage>
</organism>
<dbReference type="PROSITE" id="PS50253">
    <property type="entry name" value="COX3"/>
    <property type="match status" value="1"/>
</dbReference>
<dbReference type="PANTHER" id="PTHR11403:SF2">
    <property type="entry name" value="CYTOCHROME BO(3) UBIQUINOL OXIDASE SUBUNIT 3"/>
    <property type="match status" value="1"/>
</dbReference>
<evidence type="ECO:0000256" key="10">
    <source>
        <dbReference type="ARBA" id="ARBA00023002"/>
    </source>
</evidence>
<gene>
    <name evidence="20" type="ORF">BC643_2756</name>
</gene>
<evidence type="ECO:0000256" key="3">
    <source>
        <dbReference type="ARBA" id="ARBA00011700"/>
    </source>
</evidence>
<evidence type="ECO:0000256" key="11">
    <source>
        <dbReference type="ARBA" id="ARBA00023136"/>
    </source>
</evidence>
<feature type="domain" description="Heme-copper oxidase subunit III family profile" evidence="19">
    <location>
        <begin position="27"/>
        <end position="203"/>
    </location>
</feature>
<evidence type="ECO:0000259" key="19">
    <source>
        <dbReference type="PROSITE" id="PS50253"/>
    </source>
</evidence>
<reference evidence="20 21" key="1">
    <citation type="submission" date="2018-09" db="EMBL/GenBank/DDBJ databases">
        <title>Genomic Encyclopedia of Archaeal and Bacterial Type Strains, Phase II (KMG-II): from individual species to whole genera.</title>
        <authorList>
            <person name="Goeker M."/>
        </authorList>
    </citation>
    <scope>NUCLEOTIDE SEQUENCE [LARGE SCALE GENOMIC DNA]</scope>
    <source>
        <strain evidence="20 21">DSM 27148</strain>
    </source>
</reference>
<dbReference type="Pfam" id="PF00510">
    <property type="entry name" value="COX3"/>
    <property type="match status" value="1"/>
</dbReference>
<keyword evidence="7 17" id="KW-0812">Transmembrane</keyword>
<keyword evidence="11 18" id="KW-0472">Membrane</keyword>
<accession>A0A419WA85</accession>
<dbReference type="FunFam" id="1.20.120.80:FF:000001">
    <property type="entry name" value="Cytochrome (Ubi)quinol oxidase subunit III"/>
    <property type="match status" value="1"/>
</dbReference>
<evidence type="ECO:0000256" key="6">
    <source>
        <dbReference type="ARBA" id="ARBA00022475"/>
    </source>
</evidence>
<keyword evidence="10" id="KW-0560">Oxidoreductase</keyword>
<dbReference type="OrthoDB" id="9810850at2"/>
<evidence type="ECO:0000256" key="4">
    <source>
        <dbReference type="ARBA" id="ARBA00014687"/>
    </source>
</evidence>
<dbReference type="GO" id="GO:0005886">
    <property type="term" value="C:plasma membrane"/>
    <property type="evidence" value="ECO:0007669"/>
    <property type="project" value="UniProtKB-SubCell"/>
</dbReference>
<feature type="transmembrane region" description="Helical" evidence="18">
    <location>
        <begin position="98"/>
        <end position="118"/>
    </location>
</feature>
<dbReference type="EMBL" id="RAPN01000001">
    <property type="protein sequence ID" value="RKD92385.1"/>
    <property type="molecule type" value="Genomic_DNA"/>
</dbReference>
<comment type="function">
    <text evidence="12">Cytochrome bo(3) ubiquinol terminal oxidase is the component of the aerobic respiratory chain of E.coli that predominates when cells are grown at high aeration. Has proton pump activity across the membrane in addition to electron transfer, pumping 2 protons/electron.</text>
</comment>
<keyword evidence="6" id="KW-1003">Cell membrane</keyword>
<protein>
    <recommendedName>
        <fullName evidence="4">Cytochrome bo(3) ubiquinol oxidase subunit 3</fullName>
    </recommendedName>
    <alternativeName>
        <fullName evidence="15">Cytochrome o ubiquinol oxidase subunit 3</fullName>
    </alternativeName>
    <alternativeName>
        <fullName evidence="13">Oxidase bo(3) subunit 3</fullName>
    </alternativeName>
    <alternativeName>
        <fullName evidence="16">Ubiquinol oxidase polypeptide III</fullName>
    </alternativeName>
    <alternativeName>
        <fullName evidence="14">Ubiquinol oxidase subunit 3</fullName>
    </alternativeName>
</protein>
<comment type="subunit">
    <text evidence="3">Heterooctamer of two A chains, two B chains, two C chains and two D chains.</text>
</comment>
<evidence type="ECO:0000256" key="12">
    <source>
        <dbReference type="ARBA" id="ARBA00025694"/>
    </source>
</evidence>
<sequence>MSTVTKTTNIAHDHDHGHHDQTEIKTFGFWVYLMTDLILFSTFFATFAVIGKNYAGGPGAKELFELPFLFIETMLLLVSSVTFGFAMIAMKQGKKQQMLSLLVVTGLLGAGFLGMELYEFAHMIGEGAGPDRSGFLSAFFTLVGFHGLHVTFGIVWLTVMFIQIVKMGFTTGVKSRLERLSLFWHFLDIVWVGVFTFVYLFGLL</sequence>
<feature type="transmembrane region" description="Helical" evidence="18">
    <location>
        <begin position="63"/>
        <end position="86"/>
    </location>
</feature>
<evidence type="ECO:0000256" key="18">
    <source>
        <dbReference type="SAM" id="Phobius"/>
    </source>
</evidence>